<dbReference type="PANTHER" id="PTHR30532:SF1">
    <property type="entry name" value="IRON(3+)-HYDROXAMATE-BINDING PROTEIN FHUD"/>
    <property type="match status" value="1"/>
</dbReference>
<keyword evidence="4" id="KW-0408">Iron</keyword>
<feature type="signal peptide" evidence="6">
    <location>
        <begin position="1"/>
        <end position="20"/>
    </location>
</feature>
<dbReference type="Pfam" id="PF01497">
    <property type="entry name" value="Peripla_BP_2"/>
    <property type="match status" value="1"/>
</dbReference>
<feature type="domain" description="Fe/B12 periplasmic-binding" evidence="7">
    <location>
        <begin position="45"/>
        <end position="321"/>
    </location>
</feature>
<dbReference type="InterPro" id="IPR002491">
    <property type="entry name" value="ABC_transptr_periplasmic_BD"/>
</dbReference>
<dbReference type="KEGG" id="poz:I0K15_07825"/>
<comment type="similarity">
    <text evidence="2">Belongs to the bacterial solute-binding protein 8 family.</text>
</comment>
<dbReference type="GO" id="GO:0030288">
    <property type="term" value="C:outer membrane-bounded periplasmic space"/>
    <property type="evidence" value="ECO:0007669"/>
    <property type="project" value="TreeGrafter"/>
</dbReference>
<keyword evidence="4" id="KW-0410">Iron transport</keyword>
<evidence type="ECO:0000313" key="9">
    <source>
        <dbReference type="Proteomes" id="UP000594800"/>
    </source>
</evidence>
<dbReference type="AlphaFoldDB" id="A0A7S9QE61"/>
<dbReference type="InterPro" id="IPR051313">
    <property type="entry name" value="Bact_iron-sidero_bind"/>
</dbReference>
<dbReference type="EMBL" id="CP064942">
    <property type="protein sequence ID" value="QPH55625.1"/>
    <property type="molecule type" value="Genomic_DNA"/>
</dbReference>
<keyword evidence="9" id="KW-1185">Reference proteome</keyword>
<comment type="subcellular location">
    <subcellularLocation>
        <location evidence="1">Cell envelope</location>
    </subcellularLocation>
</comment>
<protein>
    <submittedName>
        <fullName evidence="8">ABC transporter substrate-binding protein</fullName>
    </submittedName>
</protein>
<dbReference type="PROSITE" id="PS50983">
    <property type="entry name" value="FE_B12_PBP"/>
    <property type="match status" value="1"/>
</dbReference>
<gene>
    <name evidence="8" type="ORF">I0K15_07825</name>
</gene>
<accession>A0A7S9QE61</accession>
<organism evidence="8 9">
    <name type="scientific">Pontivivens ytuae</name>
    <dbReference type="NCBI Taxonomy" id="2789856"/>
    <lineage>
        <taxon>Bacteria</taxon>
        <taxon>Pseudomonadati</taxon>
        <taxon>Pseudomonadota</taxon>
        <taxon>Alphaproteobacteria</taxon>
        <taxon>Rhodobacterales</taxon>
        <taxon>Paracoccaceae</taxon>
        <taxon>Pontivivens</taxon>
    </lineage>
</organism>
<evidence type="ECO:0000313" key="8">
    <source>
        <dbReference type="EMBL" id="QPH55625.1"/>
    </source>
</evidence>
<evidence type="ECO:0000256" key="4">
    <source>
        <dbReference type="ARBA" id="ARBA00022496"/>
    </source>
</evidence>
<dbReference type="GO" id="GO:1901678">
    <property type="term" value="P:iron coordination entity transport"/>
    <property type="evidence" value="ECO:0007669"/>
    <property type="project" value="UniProtKB-ARBA"/>
</dbReference>
<sequence>MMRAALFVASVFLIATPAQAQDCADGERAFSHLGGTACIPASPQRIVGLHDQQVTLTLVEIGAPVVGSHGRLGDNGPFMRGVRLVHGLDFENSGIGYIGTFDAMDFEAIAALEPDLIIGREWELETRDKFEAIAPTVFIPNDVEDPLAFPRGVADAAGRLATWERMNAAFEATLERARMALPDVSGATYAKIQGWEGELNVFAGYGGLTHILGQLGLERVPLAQEMADRGVVWGEIVSPEVLSDLDADFLFDTYTIAYGDTLADPAARMAEVFPAWCEMLSACVEGRYIVLPREYAGGFSFAELNTTVHLATTHMARNLPD</sequence>
<keyword evidence="3" id="KW-0813">Transport</keyword>
<keyword evidence="5 6" id="KW-0732">Signal</keyword>
<evidence type="ECO:0000256" key="5">
    <source>
        <dbReference type="ARBA" id="ARBA00022729"/>
    </source>
</evidence>
<feature type="chain" id="PRO_5032814816" evidence="6">
    <location>
        <begin position="21"/>
        <end position="321"/>
    </location>
</feature>
<dbReference type="PANTHER" id="PTHR30532">
    <property type="entry name" value="IRON III DICITRATE-BINDING PERIPLASMIC PROTEIN"/>
    <property type="match status" value="1"/>
</dbReference>
<evidence type="ECO:0000259" key="7">
    <source>
        <dbReference type="PROSITE" id="PS50983"/>
    </source>
</evidence>
<keyword evidence="4" id="KW-0406">Ion transport</keyword>
<dbReference type="RefSeq" id="WP_196104887.1">
    <property type="nucleotide sequence ID" value="NZ_CP064942.1"/>
</dbReference>
<reference evidence="8 9" key="1">
    <citation type="submission" date="2020-11" db="EMBL/GenBank/DDBJ databases">
        <title>Description of Pontivivens ytuae sp. nov. isolated from deep sea sediment of Mariana Trench.</title>
        <authorList>
            <person name="Wang Z."/>
            <person name="Sun Q.-L."/>
            <person name="Xu X.-D."/>
            <person name="Tang Y.-Z."/>
            <person name="Zhang J."/>
        </authorList>
    </citation>
    <scope>NUCLEOTIDE SEQUENCE [LARGE SCALE GENOMIC DNA]</scope>
    <source>
        <strain evidence="8 9">MT2928</strain>
    </source>
</reference>
<proteinExistence type="inferred from homology"/>
<dbReference type="SUPFAM" id="SSF53807">
    <property type="entry name" value="Helical backbone' metal receptor"/>
    <property type="match status" value="1"/>
</dbReference>
<evidence type="ECO:0000256" key="1">
    <source>
        <dbReference type="ARBA" id="ARBA00004196"/>
    </source>
</evidence>
<evidence type="ECO:0000256" key="2">
    <source>
        <dbReference type="ARBA" id="ARBA00008814"/>
    </source>
</evidence>
<evidence type="ECO:0000256" key="6">
    <source>
        <dbReference type="SAM" id="SignalP"/>
    </source>
</evidence>
<dbReference type="Gene3D" id="3.40.50.1980">
    <property type="entry name" value="Nitrogenase molybdenum iron protein domain"/>
    <property type="match status" value="2"/>
</dbReference>
<evidence type="ECO:0000256" key="3">
    <source>
        <dbReference type="ARBA" id="ARBA00022448"/>
    </source>
</evidence>
<name>A0A7S9QE61_9RHOB</name>
<dbReference type="Proteomes" id="UP000594800">
    <property type="component" value="Chromosome"/>
</dbReference>